<dbReference type="AlphaFoldDB" id="A0A6P1PYY5"/>
<sequence>MIFQDARLEFILLLLLIALSFFLPTVSCLLITIFLVIYPIRYKLTYNLILFNFLIYFSLVVAQKQIGLGNDDFAGYISSLANNKFPSWNDNVFDFLFWLLSSIIYPLTNDGKEYIFIASIISFLPLVIFFSKALYLKNNKLENVRINALFLGFFCLLFICSMSFWNLYGNYLRQAWVMSFSLLGLMAITKGKNILALVWATLALITHGTGVIVFAGLAGIIFFRKINIRLIINILLISALLSVIMNPLRVLLPYLINGVANKIEFYLTWQGLSFGTTASYRIMMVAIVLLFINIKFYLFKTDKLLLYMILFLSFYCFISLSVSSVPKAVERLYYPTMIWFYLVVARFFAVFIYRFCQSQPNFTIMNFTVLPILFLFFFVSLGGTFKYNPSYYAGEIENFIFFSPFFS</sequence>
<feature type="transmembrane region" description="Helical" evidence="1">
    <location>
        <begin position="364"/>
        <end position="385"/>
    </location>
</feature>
<evidence type="ECO:0000313" key="2">
    <source>
        <dbReference type="EMBL" id="QHM71583.1"/>
    </source>
</evidence>
<evidence type="ECO:0000313" key="3">
    <source>
        <dbReference type="Proteomes" id="UP000464053"/>
    </source>
</evidence>
<feature type="transmembrane region" description="Helical" evidence="1">
    <location>
        <begin position="304"/>
        <end position="326"/>
    </location>
</feature>
<keyword evidence="1" id="KW-1133">Transmembrane helix</keyword>
<dbReference type="InterPro" id="IPR049458">
    <property type="entry name" value="EpsG-like"/>
</dbReference>
<feature type="transmembrane region" description="Helical" evidence="1">
    <location>
        <begin position="272"/>
        <end position="292"/>
    </location>
</feature>
<dbReference type="EMBL" id="CP028271">
    <property type="protein sequence ID" value="QHM71583.1"/>
    <property type="molecule type" value="Genomic_DNA"/>
</dbReference>
<organism evidence="2 3">
    <name type="scientific">Mixta intestinalis</name>
    <dbReference type="NCBI Taxonomy" id="1615494"/>
    <lineage>
        <taxon>Bacteria</taxon>
        <taxon>Pseudomonadati</taxon>
        <taxon>Pseudomonadota</taxon>
        <taxon>Gammaproteobacteria</taxon>
        <taxon>Enterobacterales</taxon>
        <taxon>Erwiniaceae</taxon>
        <taxon>Mixta</taxon>
    </lineage>
</organism>
<dbReference type="RefSeq" id="WP_160621544.1">
    <property type="nucleotide sequence ID" value="NZ_CP028271.1"/>
</dbReference>
<reference evidence="2 3" key="1">
    <citation type="submission" date="2018-03" db="EMBL/GenBank/DDBJ databases">
        <title>Pantoea intestinalis SRCM103226 isolated form the mealworm.</title>
        <authorList>
            <person name="Jeong D.-Y."/>
            <person name="Kim J.W."/>
        </authorList>
    </citation>
    <scope>NUCLEOTIDE SEQUENCE [LARGE SCALE GENOMIC DNA]</scope>
    <source>
        <strain evidence="2 3">SRCM103226</strain>
    </source>
</reference>
<feature type="transmembrane region" description="Helical" evidence="1">
    <location>
        <begin position="194"/>
        <end position="223"/>
    </location>
</feature>
<keyword evidence="1" id="KW-0812">Transmembrane</keyword>
<dbReference type="Pfam" id="PF14897">
    <property type="entry name" value="EpsG"/>
    <property type="match status" value="1"/>
</dbReference>
<feature type="transmembrane region" description="Helical" evidence="1">
    <location>
        <begin position="114"/>
        <end position="136"/>
    </location>
</feature>
<keyword evidence="3" id="KW-1185">Reference proteome</keyword>
<gene>
    <name evidence="2" type="ORF">C7M51_01874</name>
</gene>
<feature type="transmembrane region" description="Helical" evidence="1">
    <location>
        <begin position="44"/>
        <end position="62"/>
    </location>
</feature>
<evidence type="ECO:0000256" key="1">
    <source>
        <dbReference type="SAM" id="Phobius"/>
    </source>
</evidence>
<keyword evidence="1" id="KW-0472">Membrane</keyword>
<name>A0A6P1PYY5_9GAMM</name>
<protein>
    <recommendedName>
        <fullName evidence="4">Transmembrane protein EpsG</fullName>
    </recommendedName>
</protein>
<dbReference type="KEGG" id="mint:C7M51_01874"/>
<feature type="transmembrane region" description="Helical" evidence="1">
    <location>
        <begin position="332"/>
        <end position="352"/>
    </location>
</feature>
<evidence type="ECO:0008006" key="4">
    <source>
        <dbReference type="Google" id="ProtNLM"/>
    </source>
</evidence>
<feature type="transmembrane region" description="Helical" evidence="1">
    <location>
        <begin position="12"/>
        <end position="38"/>
    </location>
</feature>
<dbReference type="Proteomes" id="UP000464053">
    <property type="component" value="Chromosome"/>
</dbReference>
<proteinExistence type="predicted"/>
<feature type="transmembrane region" description="Helical" evidence="1">
    <location>
        <begin position="230"/>
        <end position="252"/>
    </location>
</feature>
<feature type="transmembrane region" description="Helical" evidence="1">
    <location>
        <begin position="148"/>
        <end position="168"/>
    </location>
</feature>
<accession>A0A6P1PYY5</accession>